<keyword evidence="3" id="KW-1185">Reference proteome</keyword>
<sequence>MTNTNSRTRRISVTIATALALGASLAGCSAIEQIQKSAADAWAVTYEVTVEGQSTATLTNVSFLDQATRAEERTTVSADSVTATAGENGVATWSANSIVIVGDEAKLEATAADGERATCKILLDGKRAIANETGEPGGTVTCSATAPAFDN</sequence>
<organism evidence="2 3">
    <name type="scientific">Leucobacter albus</name>
    <dbReference type="NCBI Taxonomy" id="272210"/>
    <lineage>
        <taxon>Bacteria</taxon>
        <taxon>Bacillati</taxon>
        <taxon>Actinomycetota</taxon>
        <taxon>Actinomycetes</taxon>
        <taxon>Micrococcales</taxon>
        <taxon>Microbacteriaceae</taxon>
        <taxon>Leucobacter</taxon>
    </lineage>
</organism>
<evidence type="ECO:0000313" key="2">
    <source>
        <dbReference type="EMBL" id="MFD1200548.1"/>
    </source>
</evidence>
<keyword evidence="1" id="KW-0732">Signal</keyword>
<comment type="caution">
    <text evidence="2">The sequence shown here is derived from an EMBL/GenBank/DDBJ whole genome shotgun (WGS) entry which is preliminary data.</text>
</comment>
<name>A0ABW3TJA1_9MICO</name>
<dbReference type="RefSeq" id="WP_343958848.1">
    <property type="nucleotide sequence ID" value="NZ_BAAAKZ010000003.1"/>
</dbReference>
<feature type="chain" id="PRO_5045929394" description="MmpS family membrane protein" evidence="1">
    <location>
        <begin position="27"/>
        <end position="151"/>
    </location>
</feature>
<dbReference type="Proteomes" id="UP001597181">
    <property type="component" value="Unassembled WGS sequence"/>
</dbReference>
<evidence type="ECO:0000256" key="1">
    <source>
        <dbReference type="SAM" id="SignalP"/>
    </source>
</evidence>
<dbReference type="EMBL" id="JBHTLY010000001">
    <property type="protein sequence ID" value="MFD1200548.1"/>
    <property type="molecule type" value="Genomic_DNA"/>
</dbReference>
<dbReference type="Gene3D" id="2.60.40.2880">
    <property type="entry name" value="MmpS1-5, C-terminal soluble domain"/>
    <property type="match status" value="1"/>
</dbReference>
<dbReference type="InterPro" id="IPR038468">
    <property type="entry name" value="MmpS_C"/>
</dbReference>
<evidence type="ECO:0000313" key="3">
    <source>
        <dbReference type="Proteomes" id="UP001597181"/>
    </source>
</evidence>
<protein>
    <recommendedName>
        <fullName evidence="4">MmpS family membrane protein</fullName>
    </recommendedName>
</protein>
<evidence type="ECO:0008006" key="4">
    <source>
        <dbReference type="Google" id="ProtNLM"/>
    </source>
</evidence>
<dbReference type="PROSITE" id="PS51257">
    <property type="entry name" value="PROKAR_LIPOPROTEIN"/>
    <property type="match status" value="1"/>
</dbReference>
<gene>
    <name evidence="2" type="ORF">ACFQ3U_01390</name>
</gene>
<accession>A0ABW3TJA1</accession>
<feature type="signal peptide" evidence="1">
    <location>
        <begin position="1"/>
        <end position="26"/>
    </location>
</feature>
<reference evidence="3" key="1">
    <citation type="journal article" date="2019" name="Int. J. Syst. Evol. Microbiol.">
        <title>The Global Catalogue of Microorganisms (GCM) 10K type strain sequencing project: providing services to taxonomists for standard genome sequencing and annotation.</title>
        <authorList>
            <consortium name="The Broad Institute Genomics Platform"/>
            <consortium name="The Broad Institute Genome Sequencing Center for Infectious Disease"/>
            <person name="Wu L."/>
            <person name="Ma J."/>
        </authorList>
    </citation>
    <scope>NUCLEOTIDE SEQUENCE [LARGE SCALE GENOMIC DNA]</scope>
    <source>
        <strain evidence="3">CCUG 50213</strain>
    </source>
</reference>
<proteinExistence type="predicted"/>